<feature type="signal peptide" evidence="1">
    <location>
        <begin position="1"/>
        <end position="17"/>
    </location>
</feature>
<comment type="caution">
    <text evidence="2">The sequence shown here is derived from an EMBL/GenBank/DDBJ whole genome shotgun (WGS) entry which is preliminary data.</text>
</comment>
<evidence type="ECO:0008006" key="4">
    <source>
        <dbReference type="Google" id="ProtNLM"/>
    </source>
</evidence>
<gene>
    <name evidence="2" type="ORF">M406DRAFT_67819</name>
</gene>
<accession>A0A9P5CNE1</accession>
<dbReference type="EMBL" id="MU032347">
    <property type="protein sequence ID" value="KAF3765364.1"/>
    <property type="molecule type" value="Genomic_DNA"/>
</dbReference>
<evidence type="ECO:0000313" key="2">
    <source>
        <dbReference type="EMBL" id="KAF3765364.1"/>
    </source>
</evidence>
<sequence>MSRVHAIVSALFGLAAAETAVAPAAPVAGTISGPVNVTSDNAPSGQQYERDAGWLGTVGSRVFVMNFDTSLCNADETTNCTFIGTNSFADATTVAAVVTDPPEAVNLCNTDDQLGWVTNVWGVNDTHGIGFFLNITHDTTTGEELNQGSSPVIFDVSEDTPVCTRINDAVDFWTADANHATYGNGGSLTALDGYMYIYANQNNVMYLARVPFNVDDASDLSSYTYWNGDDFVADESEAVGIMDVLGGSIFYSNFLEKYVWLSEGLGYSGIYAYVSDLPQGPFSNGTLLFTDPSRGGTYAPFAMTNYDATGATVKIVYSVVDNLSQRVRTVTWN</sequence>
<dbReference type="GeneID" id="63842228"/>
<feature type="chain" id="PRO_5040121809" description="DUF4185 domain-containing protein" evidence="1">
    <location>
        <begin position="18"/>
        <end position="333"/>
    </location>
</feature>
<protein>
    <recommendedName>
        <fullName evidence="4">DUF4185 domain-containing protein</fullName>
    </recommendedName>
</protein>
<keyword evidence="3" id="KW-1185">Reference proteome</keyword>
<evidence type="ECO:0000313" key="3">
    <source>
        <dbReference type="Proteomes" id="UP000803844"/>
    </source>
</evidence>
<dbReference type="RefSeq" id="XP_040776325.1">
    <property type="nucleotide sequence ID" value="XM_040925099.1"/>
</dbReference>
<evidence type="ECO:0000256" key="1">
    <source>
        <dbReference type="SAM" id="SignalP"/>
    </source>
</evidence>
<organism evidence="2 3">
    <name type="scientific">Cryphonectria parasitica (strain ATCC 38755 / EP155)</name>
    <dbReference type="NCBI Taxonomy" id="660469"/>
    <lineage>
        <taxon>Eukaryota</taxon>
        <taxon>Fungi</taxon>
        <taxon>Dikarya</taxon>
        <taxon>Ascomycota</taxon>
        <taxon>Pezizomycotina</taxon>
        <taxon>Sordariomycetes</taxon>
        <taxon>Sordariomycetidae</taxon>
        <taxon>Diaporthales</taxon>
        <taxon>Cryphonectriaceae</taxon>
        <taxon>Cryphonectria-Endothia species complex</taxon>
        <taxon>Cryphonectria</taxon>
    </lineage>
</organism>
<proteinExistence type="predicted"/>
<dbReference type="OrthoDB" id="2583188at2759"/>
<dbReference type="Proteomes" id="UP000803844">
    <property type="component" value="Unassembled WGS sequence"/>
</dbReference>
<keyword evidence="1" id="KW-0732">Signal</keyword>
<name>A0A9P5CNE1_CRYP1</name>
<reference evidence="2" key="1">
    <citation type="journal article" date="2020" name="Phytopathology">
        <title>Genome sequence of the chestnut blight fungus Cryphonectria parasitica EP155: A fundamental resource for an archetypical invasive plant pathogen.</title>
        <authorList>
            <person name="Crouch J.A."/>
            <person name="Dawe A."/>
            <person name="Aerts A."/>
            <person name="Barry K."/>
            <person name="Churchill A.C.L."/>
            <person name="Grimwood J."/>
            <person name="Hillman B."/>
            <person name="Milgroom M.G."/>
            <person name="Pangilinan J."/>
            <person name="Smith M."/>
            <person name="Salamov A."/>
            <person name="Schmutz J."/>
            <person name="Yadav J."/>
            <person name="Grigoriev I.V."/>
            <person name="Nuss D."/>
        </authorList>
    </citation>
    <scope>NUCLEOTIDE SEQUENCE</scope>
    <source>
        <strain evidence="2">EP155</strain>
    </source>
</reference>
<dbReference type="AlphaFoldDB" id="A0A9P5CNE1"/>